<sequence length="474" mass="52001">MRSPVPPTHTHTPIHISLTVSEKVQVERRWFAVSLSSKAGPITIYALDAHRPEAAFSAAHPTSLQLFGFNKIQAAAASIARTERMIRRRFTREYASLSSSIDLVQVPEAMPVVEVEAAVDGEVEATVENDVVAVESMEQVGAVAAVALVNGEDTVEGEEAVVSEVQCVIPAESPQGKGTERQGLSKDKNEDTLQRRTIPDLSLKGSFLMGLERLHDQADFEPDDPRSPGQGKLKARSRRKAIIHVKPVQTGSVRRWVITRMTWATECVFFSLGLSINLPGLEFRNGHWQESFKFRLDCSRCSVCFYYLLKRGGVGYQKIPGPRNASSLVPDCRWISPAGDSVTVAGKSCMSWIALHGPGITVGVRPRNASSFVSDCRWISPAGDSVTVMDKSCTSWIARHQPSVTWSAARFLSRDPPAAERRSIAKGSVSSETSIQLCSTISDLRIILLTRGRDLTRPRSSNEVTAMQCVPFFP</sequence>
<keyword evidence="3" id="KW-1185">Reference proteome</keyword>
<proteinExistence type="predicted"/>
<dbReference type="GeneID" id="20673985"/>
<dbReference type="EMBL" id="KI925455">
    <property type="protein sequence ID" value="ETW85206.1"/>
    <property type="molecule type" value="Genomic_DNA"/>
</dbReference>
<dbReference type="Proteomes" id="UP000030671">
    <property type="component" value="Unassembled WGS sequence"/>
</dbReference>
<evidence type="ECO:0000256" key="1">
    <source>
        <dbReference type="SAM" id="MobiDB-lite"/>
    </source>
</evidence>
<feature type="compositionally biased region" description="Basic and acidic residues" evidence="1">
    <location>
        <begin position="178"/>
        <end position="194"/>
    </location>
</feature>
<dbReference type="RefSeq" id="XP_009542079.1">
    <property type="nucleotide sequence ID" value="XM_009543784.1"/>
</dbReference>
<evidence type="ECO:0000313" key="3">
    <source>
        <dbReference type="Proteomes" id="UP000030671"/>
    </source>
</evidence>
<gene>
    <name evidence="2" type="ORF">HETIRDRAFT_424600</name>
</gene>
<evidence type="ECO:0000313" key="2">
    <source>
        <dbReference type="EMBL" id="ETW85206.1"/>
    </source>
</evidence>
<dbReference type="InParanoid" id="W4KJG2"/>
<dbReference type="HOGENOM" id="CLU_576263_0_0_1"/>
<feature type="region of interest" description="Disordered" evidence="1">
    <location>
        <begin position="172"/>
        <end position="194"/>
    </location>
</feature>
<name>W4KJG2_HETIT</name>
<reference evidence="2 3" key="1">
    <citation type="journal article" date="2012" name="New Phytol.">
        <title>Insight into trade-off between wood decay and parasitism from the genome of a fungal forest pathogen.</title>
        <authorList>
            <person name="Olson A."/>
            <person name="Aerts A."/>
            <person name="Asiegbu F."/>
            <person name="Belbahri L."/>
            <person name="Bouzid O."/>
            <person name="Broberg A."/>
            <person name="Canback B."/>
            <person name="Coutinho P.M."/>
            <person name="Cullen D."/>
            <person name="Dalman K."/>
            <person name="Deflorio G."/>
            <person name="van Diepen L.T."/>
            <person name="Dunand C."/>
            <person name="Duplessis S."/>
            <person name="Durling M."/>
            <person name="Gonthier P."/>
            <person name="Grimwood J."/>
            <person name="Fossdal C.G."/>
            <person name="Hansson D."/>
            <person name="Henrissat B."/>
            <person name="Hietala A."/>
            <person name="Himmelstrand K."/>
            <person name="Hoffmeister D."/>
            <person name="Hogberg N."/>
            <person name="James T.Y."/>
            <person name="Karlsson M."/>
            <person name="Kohler A."/>
            <person name="Kues U."/>
            <person name="Lee Y.H."/>
            <person name="Lin Y.C."/>
            <person name="Lind M."/>
            <person name="Lindquist E."/>
            <person name="Lombard V."/>
            <person name="Lucas S."/>
            <person name="Lunden K."/>
            <person name="Morin E."/>
            <person name="Murat C."/>
            <person name="Park J."/>
            <person name="Raffaello T."/>
            <person name="Rouze P."/>
            <person name="Salamov A."/>
            <person name="Schmutz J."/>
            <person name="Solheim H."/>
            <person name="Stahlberg J."/>
            <person name="Velez H."/>
            <person name="de Vries R.P."/>
            <person name="Wiebenga A."/>
            <person name="Woodward S."/>
            <person name="Yakovlev I."/>
            <person name="Garbelotto M."/>
            <person name="Martin F."/>
            <person name="Grigoriev I.V."/>
            <person name="Stenlid J."/>
        </authorList>
    </citation>
    <scope>NUCLEOTIDE SEQUENCE [LARGE SCALE GENOMIC DNA]</scope>
    <source>
        <strain evidence="2 3">TC 32-1</strain>
    </source>
</reference>
<accession>W4KJG2</accession>
<organism evidence="2 3">
    <name type="scientific">Heterobasidion irregulare (strain TC 32-1)</name>
    <dbReference type="NCBI Taxonomy" id="747525"/>
    <lineage>
        <taxon>Eukaryota</taxon>
        <taxon>Fungi</taxon>
        <taxon>Dikarya</taxon>
        <taxon>Basidiomycota</taxon>
        <taxon>Agaricomycotina</taxon>
        <taxon>Agaricomycetes</taxon>
        <taxon>Russulales</taxon>
        <taxon>Bondarzewiaceae</taxon>
        <taxon>Heterobasidion</taxon>
        <taxon>Heterobasidion annosum species complex</taxon>
    </lineage>
</organism>
<dbReference type="AlphaFoldDB" id="W4KJG2"/>
<dbReference type="KEGG" id="hir:HETIRDRAFT_424600"/>
<protein>
    <submittedName>
        <fullName evidence="2">Uncharacterized protein</fullName>
    </submittedName>
</protein>